<dbReference type="GO" id="GO:0043565">
    <property type="term" value="F:sequence-specific DNA binding"/>
    <property type="evidence" value="ECO:0007669"/>
    <property type="project" value="InterPro"/>
</dbReference>
<dbReference type="GO" id="GO:0003700">
    <property type="term" value="F:DNA-binding transcription factor activity"/>
    <property type="evidence" value="ECO:0007669"/>
    <property type="project" value="InterPro"/>
</dbReference>
<dbReference type="KEGG" id="pact:CA264_03675"/>
<reference evidence="6" key="1">
    <citation type="submission" date="2017-05" db="EMBL/GenBank/DDBJ databases">
        <authorList>
            <person name="Ray J."/>
            <person name="Price M."/>
            <person name="Deutschbauer A."/>
        </authorList>
    </citation>
    <scope>NUCLEOTIDE SEQUENCE [LARGE SCALE GENOMIC DNA]</scope>
    <source>
        <strain evidence="6">DSM 19842</strain>
    </source>
</reference>
<feature type="domain" description="HTH araC/xylS-type" evidence="4">
    <location>
        <begin position="215"/>
        <end position="313"/>
    </location>
</feature>
<keyword evidence="2" id="KW-0238">DNA-binding</keyword>
<dbReference type="InterPro" id="IPR018060">
    <property type="entry name" value="HTH_AraC"/>
</dbReference>
<dbReference type="InterPro" id="IPR037923">
    <property type="entry name" value="HTH-like"/>
</dbReference>
<gene>
    <name evidence="5" type="ORF">CA264_03675</name>
</gene>
<dbReference type="AlphaFoldDB" id="A0A1X9YP35"/>
<proteinExistence type="predicted"/>
<dbReference type="RefSeq" id="WP_084196142.1">
    <property type="nucleotide sequence ID" value="NZ_CP021235.1"/>
</dbReference>
<evidence type="ECO:0000256" key="3">
    <source>
        <dbReference type="ARBA" id="ARBA00023163"/>
    </source>
</evidence>
<evidence type="ECO:0000313" key="5">
    <source>
        <dbReference type="EMBL" id="ARS34617.1"/>
    </source>
</evidence>
<dbReference type="SUPFAM" id="SSF51215">
    <property type="entry name" value="Regulatory protein AraC"/>
    <property type="match status" value="1"/>
</dbReference>
<dbReference type="Pfam" id="PF12833">
    <property type="entry name" value="HTH_18"/>
    <property type="match status" value="1"/>
</dbReference>
<dbReference type="PANTHER" id="PTHR43280">
    <property type="entry name" value="ARAC-FAMILY TRANSCRIPTIONAL REGULATOR"/>
    <property type="match status" value="1"/>
</dbReference>
<evidence type="ECO:0000259" key="4">
    <source>
        <dbReference type="PROSITE" id="PS01124"/>
    </source>
</evidence>
<dbReference type="Gene3D" id="1.10.10.60">
    <property type="entry name" value="Homeodomain-like"/>
    <property type="match status" value="1"/>
</dbReference>
<keyword evidence="1" id="KW-0805">Transcription regulation</keyword>
<dbReference type="Pfam" id="PF02311">
    <property type="entry name" value="AraC_binding"/>
    <property type="match status" value="1"/>
</dbReference>
<keyword evidence="3" id="KW-0804">Transcription</keyword>
<sequence>MPDSLTSHAAVAPMLGIKSTIRYYMSQQKSAQQTFGMNKYTSLDYGGDFAVLSNEGGATHGSPIKTDHYALILCLRGSSTKTVGQFTFEVQPQTVHFISPGVINSYENSSDDLLLYMLLFKREFLYESFISASVVDNLLQMNPDYPPMYTLDDASFKAIRSGLEKISDEFDRGGAFHLNIIRLQTLQLLYEMNRACEACLLSFTKNMNRQYQLTHAFRMLVEESFLTKRTVSEYADQLNISAKHLSESVKKETGESALEIIHRRLLREAQYLLSYSSLSIKEIAEHLKFDTASHFSRFFKLKTGLNPSQYVADASL</sequence>
<dbReference type="InterPro" id="IPR003313">
    <property type="entry name" value="AraC-bd"/>
</dbReference>
<evidence type="ECO:0000313" key="6">
    <source>
        <dbReference type="Proteomes" id="UP000266292"/>
    </source>
</evidence>
<evidence type="ECO:0000256" key="1">
    <source>
        <dbReference type="ARBA" id="ARBA00023015"/>
    </source>
</evidence>
<accession>A0A1X9YP35</accession>
<dbReference type="Proteomes" id="UP000266292">
    <property type="component" value="Chromosome"/>
</dbReference>
<dbReference type="PROSITE" id="PS01124">
    <property type="entry name" value="HTH_ARAC_FAMILY_2"/>
    <property type="match status" value="1"/>
</dbReference>
<dbReference type="OrthoDB" id="629200at2"/>
<name>A0A1X9YP35_9BACT</name>
<dbReference type="PANTHER" id="PTHR43280:SF32">
    <property type="entry name" value="TRANSCRIPTIONAL REGULATORY PROTEIN"/>
    <property type="match status" value="1"/>
</dbReference>
<dbReference type="SMART" id="SM00342">
    <property type="entry name" value="HTH_ARAC"/>
    <property type="match status" value="1"/>
</dbReference>
<organism evidence="5 6">
    <name type="scientific">Pontibacter actiniarum</name>
    <dbReference type="NCBI Taxonomy" id="323450"/>
    <lineage>
        <taxon>Bacteria</taxon>
        <taxon>Pseudomonadati</taxon>
        <taxon>Bacteroidota</taxon>
        <taxon>Cytophagia</taxon>
        <taxon>Cytophagales</taxon>
        <taxon>Hymenobacteraceae</taxon>
        <taxon>Pontibacter</taxon>
    </lineage>
</organism>
<dbReference type="EMBL" id="CP021235">
    <property type="protein sequence ID" value="ARS34617.1"/>
    <property type="molecule type" value="Genomic_DNA"/>
</dbReference>
<evidence type="ECO:0000256" key="2">
    <source>
        <dbReference type="ARBA" id="ARBA00023125"/>
    </source>
</evidence>
<keyword evidence="6" id="KW-1185">Reference proteome</keyword>
<dbReference type="InterPro" id="IPR009057">
    <property type="entry name" value="Homeodomain-like_sf"/>
</dbReference>
<dbReference type="STRING" id="709015.GCA_000472485_00729"/>
<protein>
    <recommendedName>
        <fullName evidence="4">HTH araC/xylS-type domain-containing protein</fullName>
    </recommendedName>
</protein>
<dbReference type="SUPFAM" id="SSF46689">
    <property type="entry name" value="Homeodomain-like"/>
    <property type="match status" value="1"/>
</dbReference>